<name>A0A0G8F4D2_BACCE</name>
<dbReference type="PATRIC" id="fig|1396.428.peg.3063"/>
<reference evidence="2 4" key="2">
    <citation type="submission" date="2015-09" db="EMBL/GenBank/DDBJ databases">
        <title>Bacillus cereus food isolates.</title>
        <authorList>
            <person name="Boekhorst J."/>
        </authorList>
    </citation>
    <scope>NUCLEOTIDE SEQUENCE [LARGE SCALE GENOMIC DNA]</scope>
    <source>
        <strain evidence="2 4">B4082</strain>
    </source>
</reference>
<accession>A0A0G8F4D2</accession>
<evidence type="ECO:0000313" key="2">
    <source>
        <dbReference type="EMBL" id="KZD41031.1"/>
    </source>
</evidence>
<dbReference type="EMBL" id="LJKA01000004">
    <property type="protein sequence ID" value="KZD41031.1"/>
    <property type="molecule type" value="Genomic_DNA"/>
</dbReference>
<dbReference type="Proteomes" id="UP000076501">
    <property type="component" value="Unassembled WGS sequence"/>
</dbReference>
<evidence type="ECO:0000313" key="3">
    <source>
        <dbReference type="Proteomes" id="UP000035214"/>
    </source>
</evidence>
<evidence type="ECO:0000313" key="1">
    <source>
        <dbReference type="EMBL" id="KLA30547.1"/>
    </source>
</evidence>
<dbReference type="EMBL" id="LCYI01000019">
    <property type="protein sequence ID" value="KLA30547.1"/>
    <property type="molecule type" value="Genomic_DNA"/>
</dbReference>
<dbReference type="RefSeq" id="WP_046954629.1">
    <property type="nucleotide sequence ID" value="NZ_JAEHBS010000017.1"/>
</dbReference>
<sequence>MRKIGLTIMGLTAAGVVFLSIGGILAEPKQATHENFSVLNFDTKQYAAHGDTPAPAKPDFLVVERG</sequence>
<gene>
    <name evidence="1" type="ORF">B4077_3767</name>
    <name evidence="2" type="ORF">B4082_0420</name>
</gene>
<reference evidence="1 3" key="1">
    <citation type="submission" date="2015-04" db="EMBL/GenBank/DDBJ databases">
        <title>Draft Genome Sequences of Eight Spore-Forming Food Isolates of Bacillus cereus Genome sequencing.</title>
        <authorList>
            <person name="Krawcyk A.O."/>
            <person name="de Jong A."/>
            <person name="Eijlander R.T."/>
            <person name="Berendsen E.M."/>
            <person name="Holsappel S."/>
            <person name="Wells-Bennik M."/>
            <person name="Kuipers O.P."/>
        </authorList>
    </citation>
    <scope>NUCLEOTIDE SEQUENCE [LARGE SCALE GENOMIC DNA]</scope>
    <source>
        <strain evidence="1 3">B4077</strain>
    </source>
</reference>
<organism evidence="1 3">
    <name type="scientific">Bacillus cereus</name>
    <dbReference type="NCBI Taxonomy" id="1396"/>
    <lineage>
        <taxon>Bacteria</taxon>
        <taxon>Bacillati</taxon>
        <taxon>Bacillota</taxon>
        <taxon>Bacilli</taxon>
        <taxon>Bacillales</taxon>
        <taxon>Bacillaceae</taxon>
        <taxon>Bacillus</taxon>
        <taxon>Bacillus cereus group</taxon>
    </lineage>
</organism>
<comment type="caution">
    <text evidence="1">The sequence shown here is derived from an EMBL/GenBank/DDBJ whole genome shotgun (WGS) entry which is preliminary data.</text>
</comment>
<evidence type="ECO:0000313" key="4">
    <source>
        <dbReference type="Proteomes" id="UP000076501"/>
    </source>
</evidence>
<proteinExistence type="predicted"/>
<evidence type="ECO:0008006" key="5">
    <source>
        <dbReference type="Google" id="ProtNLM"/>
    </source>
</evidence>
<protein>
    <recommendedName>
        <fullName evidence="5">Phr family secreted Rap phosphatase inhibitor</fullName>
    </recommendedName>
</protein>
<dbReference type="AlphaFoldDB" id="A0A0G8F4D2"/>
<dbReference type="Proteomes" id="UP000035214">
    <property type="component" value="Unassembled WGS sequence"/>
</dbReference>